<dbReference type="InterPro" id="IPR035979">
    <property type="entry name" value="RBD_domain_sf"/>
</dbReference>
<dbReference type="CDD" id="cd12264">
    <property type="entry name" value="RRM_AKAP17A"/>
    <property type="match status" value="1"/>
</dbReference>
<organism evidence="4 5">
    <name type="scientific">Chelonia mydas</name>
    <name type="common">Green sea-turtle</name>
    <name type="synonym">Chelonia agassizi</name>
    <dbReference type="NCBI Taxonomy" id="8469"/>
    <lineage>
        <taxon>Eukaryota</taxon>
        <taxon>Metazoa</taxon>
        <taxon>Chordata</taxon>
        <taxon>Craniata</taxon>
        <taxon>Vertebrata</taxon>
        <taxon>Euteleostomi</taxon>
        <taxon>Archelosauria</taxon>
        <taxon>Testudinata</taxon>
        <taxon>Testudines</taxon>
        <taxon>Cryptodira</taxon>
        <taxon>Durocryptodira</taxon>
        <taxon>Americhelydia</taxon>
        <taxon>Chelonioidea</taxon>
        <taxon>Cheloniidae</taxon>
        <taxon>Chelonia</taxon>
    </lineage>
</organism>
<feature type="region of interest" description="Disordered" evidence="2">
    <location>
        <begin position="1150"/>
        <end position="1187"/>
    </location>
</feature>
<gene>
    <name evidence="4" type="ORF">UY3_07355</name>
</gene>
<feature type="compositionally biased region" description="Basic and acidic residues" evidence="2">
    <location>
        <begin position="1249"/>
        <end position="1259"/>
    </location>
</feature>
<feature type="region of interest" description="Disordered" evidence="2">
    <location>
        <begin position="1016"/>
        <end position="1041"/>
    </location>
</feature>
<dbReference type="PANTHER" id="PTHR12484:SF1">
    <property type="entry name" value="A-KINASE ANCHOR PROTEIN 17B"/>
    <property type="match status" value="1"/>
</dbReference>
<dbReference type="PANTHER" id="PTHR12484">
    <property type="entry name" value="B-LYMPHOCYTE ANTIGEN-RELATED"/>
    <property type="match status" value="1"/>
</dbReference>
<keyword evidence="4" id="KW-0418">Kinase</keyword>
<feature type="compositionally biased region" description="Basic and acidic residues" evidence="2">
    <location>
        <begin position="669"/>
        <end position="680"/>
    </location>
</feature>
<evidence type="ECO:0000313" key="4">
    <source>
        <dbReference type="EMBL" id="EMP35392.1"/>
    </source>
</evidence>
<dbReference type="InterPro" id="IPR056852">
    <property type="entry name" value="AK17A/B"/>
</dbReference>
<evidence type="ECO:0000313" key="5">
    <source>
        <dbReference type="Proteomes" id="UP000031443"/>
    </source>
</evidence>
<dbReference type="SUPFAM" id="SSF54928">
    <property type="entry name" value="RNA-binding domain, RBD"/>
    <property type="match status" value="1"/>
</dbReference>
<feature type="region of interest" description="Disordered" evidence="2">
    <location>
        <begin position="663"/>
        <end position="687"/>
    </location>
</feature>
<protein>
    <submittedName>
        <fullName evidence="4">A-kinase anchor protein 17B</fullName>
    </submittedName>
</protein>
<proteinExistence type="predicted"/>
<name>M7C4J5_CHEMY</name>
<evidence type="ECO:0000259" key="3">
    <source>
        <dbReference type="PROSITE" id="PS50102"/>
    </source>
</evidence>
<dbReference type="STRING" id="8469.M7C4J5"/>
<dbReference type="Pfam" id="PF25015">
    <property type="entry name" value="RBD_AKAP-17A"/>
    <property type="match status" value="1"/>
</dbReference>
<feature type="region of interest" description="Disordered" evidence="2">
    <location>
        <begin position="1239"/>
        <end position="1259"/>
    </location>
</feature>
<dbReference type="eggNOG" id="KOG2891">
    <property type="taxonomic scope" value="Eukaryota"/>
</dbReference>
<feature type="compositionally biased region" description="Basic and acidic residues" evidence="2">
    <location>
        <begin position="281"/>
        <end position="309"/>
    </location>
</feature>
<dbReference type="EMBL" id="KB528689">
    <property type="protein sequence ID" value="EMP35392.1"/>
    <property type="molecule type" value="Genomic_DNA"/>
</dbReference>
<feature type="compositionally biased region" description="Polar residues" evidence="2">
    <location>
        <begin position="1032"/>
        <end position="1041"/>
    </location>
</feature>
<feature type="region of interest" description="Disordered" evidence="2">
    <location>
        <begin position="281"/>
        <end position="347"/>
    </location>
</feature>
<dbReference type="PROSITE" id="PS50102">
    <property type="entry name" value="RRM"/>
    <property type="match status" value="1"/>
</dbReference>
<dbReference type="InterPro" id="IPR028030">
    <property type="entry name" value="DUF4592"/>
</dbReference>
<evidence type="ECO:0000256" key="2">
    <source>
        <dbReference type="SAM" id="MobiDB-lite"/>
    </source>
</evidence>
<feature type="domain" description="RRM" evidence="3">
    <location>
        <begin position="149"/>
        <end position="258"/>
    </location>
</feature>
<evidence type="ECO:0000256" key="1">
    <source>
        <dbReference type="PROSITE-ProRule" id="PRU00176"/>
    </source>
</evidence>
<sequence length="1515" mass="170897">MTITVVYDNSEAMELCASQHLYLKPVAKLTINVVFPEHTESTRSFSKWEVMDKLKNMICPDQFTTVRVSKSTKDFIRFEGEAETKRLILTLKEKLHGKVIKLNGFKDDLKVMATEAHTDFPAPQEWASYLNKREITNEDLTEQTADIPDCIYFEGLPCKWFALKGSNNEKPSEDVLRVVFESFGKIKNIDIPMLDPYREEMVGGNLNNFLFGGLQTFEAFIQYQEYTAFVKAMESLRGMKLMFKGDDGKALACNMKVTFDTTKHFSKGAIKKRRLERQKLQELEQERKREKKKEEEEAARKRRDDEKNARERKRKAKLKRREHRQIDRDEKRPRKQQKVTAEEEQWPENMPEWEERKYLLAQRRVESIRLLTVLLSRVKDFAQLTGQKVEPLLHPEDIRKDCFPETELQNADRAEQRESHYHLHKKLKDKKKFRSQFFQTVNTSFSEEEVPTNLPVSPCHLVRTILNDPTATASTGKLTSRDDYSSSDGGSLQITVTQDCKVIESLEREDFPPLKTLHSGTVSGTGYCKKQKIYETDEFIHYLLNYYQTPSYARVCLEPKSTISKSWWQRIVSDNGNGFQINLKNKYGQRFTEVSFVQNLDKGNCSGDDNYRWEITIRKSEPTESVSKNKAYAGGFTKKFQVQWNDSLDIANLPYAEFKNSSFGSTNTSHDKESKQDNNRRVVAPPYKPSGSAYKLKDLMEEISSDSEYFSEAKRTERRYKDVYSDGNKACSLPREMERKFLVCVKNVGQNYSENESSKCSFCSNSTHGGLTKQCRHKLKKSFKRCSSKLRHEGQKSEWKSNEEVINTHKKKKKRKKLSPNILPDEHGFSEMDSWRQLESLKKIQRKCSKMFHHKMKFKTLHVMAAASSKDAIHTDASLLQRSRQRAVRHSNSKNNLRACLHAQCYNGAAVSEDATTLMEELLPSGPASDTHDFHSLHCSSPPRKACNNTFICMQVATHGAESLAQACRTGPATASDYIMATGPTDVIQPPEAGEITEECAGKKKSKFQTFKNFFAKKKRKESPAPRGESNLKPSQSSSDVSIPALDTIALHSPTEPGSKGSMGNKALSHDSVFIFESAPENTAGDMSSQENIPGKVKTLQLQLQQNIRFGSSPLVITGRKLEDTGAVSEDDGLPKSPPEISTLHEVLTCSPSKSSNPVQRHSSLSLGGTDSEDEQVPSDASSRPVSPLSSVALVIPATQASSLLPVDFNTPASPMGCLDTSAARHRIAINPRKQRVFTSKNQQTPLEQLEKEQSLPVTAEKKSTTKFLDADQYENRAGSLVWEENNGKGSGAQETQAITKTDNSTSDPWNSVSPADVVCTLLEEDACPIETDHQSKVTLSFPNVQSSLAKSEEENKAEEVLVPYCSDESIGEFKLLLQNTYEVIELSESLQTEPEAVVFQDTLTSDLYGISMEKEDINSLADATKVSLKQPVDQSDKEPRDSGVALVGKVEDQPCTNENNFIWPDSDPALCLSQVLLATSETSSEVEWMAVSVLENTPAAKGIILVYNVFSPQW</sequence>
<keyword evidence="4" id="KW-0808">Transferase</keyword>
<dbReference type="Pfam" id="PF15262">
    <property type="entry name" value="DUF4592"/>
    <property type="match status" value="1"/>
</dbReference>
<accession>M7C4J5</accession>
<feature type="compositionally biased region" description="Basic residues" evidence="2">
    <location>
        <begin position="310"/>
        <end position="323"/>
    </location>
</feature>
<keyword evidence="1" id="KW-0694">RNA-binding</keyword>
<dbReference type="GO" id="GO:0016301">
    <property type="term" value="F:kinase activity"/>
    <property type="evidence" value="ECO:0007669"/>
    <property type="project" value="UniProtKB-KW"/>
</dbReference>
<feature type="compositionally biased region" description="Polar residues" evidence="2">
    <location>
        <begin position="1150"/>
        <end position="1169"/>
    </location>
</feature>
<keyword evidence="5" id="KW-1185">Reference proteome</keyword>
<dbReference type="InterPro" id="IPR000504">
    <property type="entry name" value="RRM_dom"/>
</dbReference>
<dbReference type="Proteomes" id="UP000031443">
    <property type="component" value="Unassembled WGS sequence"/>
</dbReference>
<reference evidence="5" key="1">
    <citation type="journal article" date="2013" name="Nat. Genet.">
        <title>The draft genomes of soft-shell turtle and green sea turtle yield insights into the development and evolution of the turtle-specific body plan.</title>
        <authorList>
            <person name="Wang Z."/>
            <person name="Pascual-Anaya J."/>
            <person name="Zadissa A."/>
            <person name="Li W."/>
            <person name="Niimura Y."/>
            <person name="Huang Z."/>
            <person name="Li C."/>
            <person name="White S."/>
            <person name="Xiong Z."/>
            <person name="Fang D."/>
            <person name="Wang B."/>
            <person name="Ming Y."/>
            <person name="Chen Y."/>
            <person name="Zheng Y."/>
            <person name="Kuraku S."/>
            <person name="Pignatelli M."/>
            <person name="Herrero J."/>
            <person name="Beal K."/>
            <person name="Nozawa M."/>
            <person name="Li Q."/>
            <person name="Wang J."/>
            <person name="Zhang H."/>
            <person name="Yu L."/>
            <person name="Shigenobu S."/>
            <person name="Wang J."/>
            <person name="Liu J."/>
            <person name="Flicek P."/>
            <person name="Searle S."/>
            <person name="Wang J."/>
            <person name="Kuratani S."/>
            <person name="Yin Y."/>
            <person name="Aken B."/>
            <person name="Zhang G."/>
            <person name="Irie N."/>
        </authorList>
    </citation>
    <scope>NUCLEOTIDE SEQUENCE [LARGE SCALE GENOMIC DNA]</scope>
</reference>
<dbReference type="GO" id="GO:0003723">
    <property type="term" value="F:RNA binding"/>
    <property type="evidence" value="ECO:0007669"/>
    <property type="project" value="UniProtKB-UniRule"/>
</dbReference>